<dbReference type="InterPro" id="IPR005358">
    <property type="entry name" value="Puta_zinc/iron-chelating_dom"/>
</dbReference>
<keyword evidence="2" id="KW-1185">Reference proteome</keyword>
<dbReference type="KEGG" id="soa:G3M56_008390"/>
<gene>
    <name evidence="1" type="ORF">G3M56_008390</name>
</gene>
<evidence type="ECO:0000313" key="1">
    <source>
        <dbReference type="EMBL" id="QQL43914.1"/>
    </source>
</evidence>
<dbReference type="PANTHER" id="PTHR35866">
    <property type="entry name" value="PUTATIVE-RELATED"/>
    <property type="match status" value="1"/>
</dbReference>
<protein>
    <submittedName>
        <fullName evidence="1">YkgJ family cysteine cluster protein</fullName>
    </submittedName>
</protein>
<organism evidence="1 2">
    <name type="scientific">Sulfuriroseicoccus oceanibius</name>
    <dbReference type="NCBI Taxonomy" id="2707525"/>
    <lineage>
        <taxon>Bacteria</taxon>
        <taxon>Pseudomonadati</taxon>
        <taxon>Verrucomicrobiota</taxon>
        <taxon>Verrucomicrobiia</taxon>
        <taxon>Verrucomicrobiales</taxon>
        <taxon>Verrucomicrobiaceae</taxon>
        <taxon>Sulfuriroseicoccus</taxon>
    </lineage>
</organism>
<dbReference type="PANTHER" id="PTHR35866:SF1">
    <property type="entry name" value="YKGJ FAMILY CYSTEINE CLUSTER PROTEIN"/>
    <property type="match status" value="1"/>
</dbReference>
<dbReference type="AlphaFoldDB" id="A0A6B3L8W7"/>
<name>A0A6B3L8W7_9BACT</name>
<proteinExistence type="predicted"/>
<evidence type="ECO:0000313" key="2">
    <source>
        <dbReference type="Proteomes" id="UP000475117"/>
    </source>
</evidence>
<reference evidence="1 2" key="1">
    <citation type="submission" date="2020-12" db="EMBL/GenBank/DDBJ databases">
        <title>Sulforoseuscoccus oceanibium gen. nov., sp. nov., a representative of the phylum Verrucomicrobia with special cytoplasmic membrane, and proposal of Sulforoseuscoccusaceae fam. nov.</title>
        <authorList>
            <person name="Xi F."/>
        </authorList>
    </citation>
    <scope>NUCLEOTIDE SEQUENCE [LARGE SCALE GENOMIC DNA]</scope>
    <source>
        <strain evidence="1 2">T37</strain>
    </source>
</reference>
<dbReference type="Pfam" id="PF03692">
    <property type="entry name" value="CxxCxxCC"/>
    <property type="match status" value="1"/>
</dbReference>
<dbReference type="Proteomes" id="UP000475117">
    <property type="component" value="Chromosome"/>
</dbReference>
<sequence>MLDPSTILPNDQRWQCQRCGNCCKWPGDVRVDDEEIAKIAAFLDMDVNDFMNEYVRLRSDRQGLSLIEKPNDECIFFEDGGCVINPVKPIQCAGFPNTWNYIGWRNDCEAIAVFKKDGQPVNPRP</sequence>
<dbReference type="EMBL" id="CP066776">
    <property type="protein sequence ID" value="QQL43914.1"/>
    <property type="molecule type" value="Genomic_DNA"/>
</dbReference>
<accession>A0A6B3L8W7</accession>
<dbReference type="RefSeq" id="WP_164361993.1">
    <property type="nucleotide sequence ID" value="NZ_CP066776.1"/>
</dbReference>